<reference evidence="2 3" key="1">
    <citation type="submission" date="2019-09" db="EMBL/GenBank/DDBJ databases">
        <title>Phylogeny of genus Pseudoclavibacter and closely related genus.</title>
        <authorList>
            <person name="Li Y."/>
        </authorList>
    </citation>
    <scope>NUCLEOTIDE SEQUENCE [LARGE SCALE GENOMIC DNA]</scope>
    <source>
        <strain evidence="2 3">KCTC 13959</strain>
    </source>
</reference>
<accession>A0A7J5BI44</accession>
<organism evidence="2 3">
    <name type="scientific">Gulosibacter chungangensis</name>
    <dbReference type="NCBI Taxonomy" id="979746"/>
    <lineage>
        <taxon>Bacteria</taxon>
        <taxon>Bacillati</taxon>
        <taxon>Actinomycetota</taxon>
        <taxon>Actinomycetes</taxon>
        <taxon>Micrococcales</taxon>
        <taxon>Microbacteriaceae</taxon>
        <taxon>Gulosibacter</taxon>
    </lineage>
</organism>
<comment type="caution">
    <text evidence="2">The sequence shown here is derived from an EMBL/GenBank/DDBJ whole genome shotgun (WGS) entry which is preliminary data.</text>
</comment>
<dbReference type="InterPro" id="IPR036390">
    <property type="entry name" value="WH_DNA-bd_sf"/>
</dbReference>
<dbReference type="OrthoDB" id="8635520at2"/>
<evidence type="ECO:0000313" key="2">
    <source>
        <dbReference type="EMBL" id="KAB1645310.1"/>
    </source>
</evidence>
<dbReference type="PANTHER" id="PTHR33164:SF99">
    <property type="entry name" value="MARR FAMILY REGULATORY PROTEIN"/>
    <property type="match status" value="1"/>
</dbReference>
<dbReference type="Proteomes" id="UP000433493">
    <property type="component" value="Unassembled WGS sequence"/>
</dbReference>
<dbReference type="AlphaFoldDB" id="A0A7J5BI44"/>
<evidence type="ECO:0000313" key="3">
    <source>
        <dbReference type="Proteomes" id="UP000433493"/>
    </source>
</evidence>
<dbReference type="GO" id="GO:0006950">
    <property type="term" value="P:response to stress"/>
    <property type="evidence" value="ECO:0007669"/>
    <property type="project" value="TreeGrafter"/>
</dbReference>
<proteinExistence type="predicted"/>
<dbReference type="Pfam" id="PF01047">
    <property type="entry name" value="MarR"/>
    <property type="match status" value="1"/>
</dbReference>
<dbReference type="SUPFAM" id="SSF46785">
    <property type="entry name" value="Winged helix' DNA-binding domain"/>
    <property type="match status" value="1"/>
</dbReference>
<dbReference type="SMART" id="SM00347">
    <property type="entry name" value="HTH_MARR"/>
    <property type="match status" value="1"/>
</dbReference>
<dbReference type="InterPro" id="IPR039422">
    <property type="entry name" value="MarR/SlyA-like"/>
</dbReference>
<gene>
    <name evidence="2" type="ORF">F8O05_00855</name>
</gene>
<dbReference type="Gene3D" id="1.10.10.10">
    <property type="entry name" value="Winged helix-like DNA-binding domain superfamily/Winged helix DNA-binding domain"/>
    <property type="match status" value="1"/>
</dbReference>
<dbReference type="GO" id="GO:0003700">
    <property type="term" value="F:DNA-binding transcription factor activity"/>
    <property type="evidence" value="ECO:0007669"/>
    <property type="project" value="InterPro"/>
</dbReference>
<dbReference type="InterPro" id="IPR000835">
    <property type="entry name" value="HTH_MarR-typ"/>
</dbReference>
<dbReference type="PROSITE" id="PS50995">
    <property type="entry name" value="HTH_MARR_2"/>
    <property type="match status" value="1"/>
</dbReference>
<feature type="domain" description="HTH marR-type" evidence="1">
    <location>
        <begin position="1"/>
        <end position="149"/>
    </location>
</feature>
<dbReference type="PANTHER" id="PTHR33164">
    <property type="entry name" value="TRANSCRIPTIONAL REGULATOR, MARR FAMILY"/>
    <property type="match status" value="1"/>
</dbReference>
<keyword evidence="3" id="KW-1185">Reference proteome</keyword>
<name>A0A7J5BI44_9MICO</name>
<dbReference type="InterPro" id="IPR036388">
    <property type="entry name" value="WH-like_DNA-bd_sf"/>
</dbReference>
<evidence type="ECO:0000259" key="1">
    <source>
        <dbReference type="PROSITE" id="PS50995"/>
    </source>
</evidence>
<sequence>MENEDVRWLDSNEVDTWLQLWSMVAWLPTRLDAQLREDAGLSLAEYHVLSQISMAPERRIRLSELAEVANITISHLSRVVSRMENAGWVRREPDPTDGRATLGVLTEAGWEKVVATAPGHVATVRRYVFDNLTPEQVRALGDAATEIVAAVAPTRIARV</sequence>
<dbReference type="EMBL" id="WBKB01000001">
    <property type="protein sequence ID" value="KAB1645310.1"/>
    <property type="molecule type" value="Genomic_DNA"/>
</dbReference>
<protein>
    <submittedName>
        <fullName evidence="2">MarR family transcriptional regulator</fullName>
    </submittedName>
</protein>